<dbReference type="Pfam" id="PF07534">
    <property type="entry name" value="TLD"/>
    <property type="match status" value="1"/>
</dbReference>
<name>A0A2Z6SDQ9_9GLOM</name>
<dbReference type="InterPro" id="IPR006571">
    <property type="entry name" value="TLDc_dom"/>
</dbReference>
<dbReference type="Proteomes" id="UP000247702">
    <property type="component" value="Unassembled WGS sequence"/>
</dbReference>
<protein>
    <recommendedName>
        <fullName evidence="1">TLDc domain-containing protein</fullName>
    </recommendedName>
</protein>
<comment type="caution">
    <text evidence="2">The sequence shown here is derived from an EMBL/GenBank/DDBJ whole genome shotgun (WGS) entry which is preliminary data.</text>
</comment>
<evidence type="ECO:0000259" key="1">
    <source>
        <dbReference type="PROSITE" id="PS51886"/>
    </source>
</evidence>
<dbReference type="PROSITE" id="PS51886">
    <property type="entry name" value="TLDC"/>
    <property type="match status" value="1"/>
</dbReference>
<proteinExistence type="predicted"/>
<organism evidence="2 3">
    <name type="scientific">Rhizophagus clarus</name>
    <dbReference type="NCBI Taxonomy" id="94130"/>
    <lineage>
        <taxon>Eukaryota</taxon>
        <taxon>Fungi</taxon>
        <taxon>Fungi incertae sedis</taxon>
        <taxon>Mucoromycota</taxon>
        <taxon>Glomeromycotina</taxon>
        <taxon>Glomeromycetes</taxon>
        <taxon>Glomerales</taxon>
        <taxon>Glomeraceae</taxon>
        <taxon>Rhizophagus</taxon>
    </lineage>
</organism>
<dbReference type="EMBL" id="BEXD01004171">
    <property type="protein sequence ID" value="GBC07812.1"/>
    <property type="molecule type" value="Genomic_DNA"/>
</dbReference>
<evidence type="ECO:0000313" key="3">
    <source>
        <dbReference type="Proteomes" id="UP000247702"/>
    </source>
</evidence>
<evidence type="ECO:0000313" key="2">
    <source>
        <dbReference type="EMBL" id="GBC07812.1"/>
    </source>
</evidence>
<reference evidence="2 3" key="1">
    <citation type="submission" date="2017-11" db="EMBL/GenBank/DDBJ databases">
        <title>The genome of Rhizophagus clarus HR1 reveals common genetic basis of auxotrophy among arbuscular mycorrhizal fungi.</title>
        <authorList>
            <person name="Kobayashi Y."/>
        </authorList>
    </citation>
    <scope>NUCLEOTIDE SEQUENCE [LARGE SCALE GENOMIC DNA]</scope>
    <source>
        <strain evidence="2 3">HR1</strain>
    </source>
</reference>
<accession>A0A2Z6SDQ9</accession>
<keyword evidence="3" id="KW-1185">Reference proteome</keyword>
<sequence>MYTNSNIPYEFNLIFRGSWDSFDAISFHNKCDNKGATIIVIKIKNSNQSIGGYNPLDWSGLEQKITSDSFIFSFKDYDNISSGKISRMNNNNYQC</sequence>
<gene>
    <name evidence="2" type="ORF">RclHR1_07700005</name>
</gene>
<dbReference type="AlphaFoldDB" id="A0A2Z6SDQ9"/>
<feature type="domain" description="TLDc" evidence="1">
    <location>
        <begin position="1"/>
        <end position="95"/>
    </location>
</feature>